<feature type="domain" description="Glutamate synthase alpha subunit C-terminal" evidence="1">
    <location>
        <begin position="48"/>
        <end position="192"/>
    </location>
</feature>
<dbReference type="RefSeq" id="WP_114615139.1">
    <property type="nucleotide sequence ID" value="NZ_PPTO01000004.1"/>
</dbReference>
<reference evidence="2 3" key="1">
    <citation type="journal article" date="2018" name="Elife">
        <title>Discovery and characterization of a prevalent human gut bacterial enzyme sufficient for the inactivation of a family of plant toxins.</title>
        <authorList>
            <person name="Koppel N."/>
            <person name="Bisanz J.E."/>
            <person name="Pandelia M.E."/>
            <person name="Turnbaugh P.J."/>
            <person name="Balskus E.P."/>
        </authorList>
    </citation>
    <scope>NUCLEOTIDE SEQUENCE [LARGE SCALE GENOMIC DNA]</scope>
    <source>
        <strain evidence="2 3">OB21 GAM31</strain>
    </source>
</reference>
<dbReference type="PANTHER" id="PTHR39673:SF5">
    <property type="entry name" value="TUNGSTEN-CONTAINING FORMYLMETHANOFURAN DEHYDROGENASE 2 SUBUNIT C"/>
    <property type="match status" value="1"/>
</dbReference>
<protein>
    <submittedName>
        <fullName evidence="2">Glutamate synthase</fullName>
    </submittedName>
</protein>
<dbReference type="InterPro" id="IPR002489">
    <property type="entry name" value="Glu_synth_asu_C"/>
</dbReference>
<dbReference type="Pfam" id="PF01493">
    <property type="entry name" value="GXGXG"/>
    <property type="match status" value="1"/>
</dbReference>
<dbReference type="Gene3D" id="2.160.20.60">
    <property type="entry name" value="Glutamate synthase, alpha subunit, C-terminal domain"/>
    <property type="match status" value="1"/>
</dbReference>
<dbReference type="AlphaFoldDB" id="A0A369LM57"/>
<evidence type="ECO:0000313" key="2">
    <source>
        <dbReference type="EMBL" id="RDB59747.1"/>
    </source>
</evidence>
<dbReference type="PANTHER" id="PTHR39673">
    <property type="entry name" value="TUNGSTEN FORMYLMETHANOFURAN DEHYDROGENASE, SUBUNIT C (FWDC)"/>
    <property type="match status" value="1"/>
</dbReference>
<dbReference type="SUPFAM" id="SSF69336">
    <property type="entry name" value="Alpha subunit of glutamate synthase, C-terminal domain"/>
    <property type="match status" value="1"/>
</dbReference>
<evidence type="ECO:0000313" key="3">
    <source>
        <dbReference type="Proteomes" id="UP000253975"/>
    </source>
</evidence>
<sequence length="258" mass="27504">MAEFGNLPTIEPVVEKLDGKTVVTLGTVHFTEGNAAVRAALEDADVVELRETFAQRYLGCGMPAGKRLEIHGVPGNDMACYMDGGEIEVFGNAQDQVANTMNDGDIVIHGRVGDAAGYGMRGGRILVRDGCGWRVGIHMKQYGDKAPAIVIGGDAGSFLGEYMAGGVIVLMGTAGPYLATGMHGGVIYLKHVLDERDIPAGLVQEPVDEHDCRVLARLLGEYNEKFAEEIGGPVDATGEGFFRLRPANSRPYASMYAN</sequence>
<accession>A0A369LM57</accession>
<proteinExistence type="predicted"/>
<dbReference type="Proteomes" id="UP000253975">
    <property type="component" value="Unassembled WGS sequence"/>
</dbReference>
<gene>
    <name evidence="2" type="ORF">C1881_03425</name>
</gene>
<evidence type="ECO:0000259" key="1">
    <source>
        <dbReference type="Pfam" id="PF01493"/>
    </source>
</evidence>
<dbReference type="EMBL" id="PPTO01000004">
    <property type="protein sequence ID" value="RDB59747.1"/>
    <property type="molecule type" value="Genomic_DNA"/>
</dbReference>
<name>A0A369LM57_9ACTN</name>
<dbReference type="InterPro" id="IPR036485">
    <property type="entry name" value="Glu_synth_asu_C_sf"/>
</dbReference>
<dbReference type="GO" id="GO:0016491">
    <property type="term" value="F:oxidoreductase activity"/>
    <property type="evidence" value="ECO:0007669"/>
    <property type="project" value="InterPro"/>
</dbReference>
<comment type="caution">
    <text evidence="2">The sequence shown here is derived from an EMBL/GenBank/DDBJ whole genome shotgun (WGS) entry which is preliminary data.</text>
</comment>
<organism evidence="2 3">
    <name type="scientific">Slackia isoflavoniconvertens</name>
    <dbReference type="NCBI Taxonomy" id="572010"/>
    <lineage>
        <taxon>Bacteria</taxon>
        <taxon>Bacillati</taxon>
        <taxon>Actinomycetota</taxon>
        <taxon>Coriobacteriia</taxon>
        <taxon>Eggerthellales</taxon>
        <taxon>Eggerthellaceae</taxon>
        <taxon>Slackia</taxon>
    </lineage>
</organism>